<evidence type="ECO:0000313" key="1">
    <source>
        <dbReference type="EMBL" id="KAE9016242.1"/>
    </source>
</evidence>
<sequence length="281" mass="30906">MATFAFSLDIIDMTDVNDSGDGLWGRPDDCEFSYVVKVPGTTEQVSLAAVQDREICSGTPAFPSHGHCVWDAALLLADYLQTRAVEAAQSTSKVNGGDFFQFRGKKVVELGAGVGLVGMALAVLGARVVLTDQEYALPLLIKNVAVNFCDRDDGEASNSREVMAPTVEECQWEEPFKTGTCLASWRKSTDVVVFSDVLYHASAFLLLIETLHELASPTTDVFFSFETRNASIEASFLQQLAATFDVEEVSRKDNPQVFASFEYPDELFIYHARLKARSNEN</sequence>
<dbReference type="AlphaFoldDB" id="A0A6A3L9T0"/>
<proteinExistence type="predicted"/>
<comment type="caution">
    <text evidence="1">The sequence shown here is derived from an EMBL/GenBank/DDBJ whole genome shotgun (WGS) entry which is preliminary data.</text>
</comment>
<reference evidence="1 2" key="1">
    <citation type="submission" date="2018-09" db="EMBL/GenBank/DDBJ databases">
        <title>Genomic investigation of the strawberry pathogen Phytophthora fragariae indicates pathogenicity is determined by transcriptional variation in three key races.</title>
        <authorList>
            <person name="Adams T.M."/>
            <person name="Armitage A.D."/>
            <person name="Sobczyk M.K."/>
            <person name="Bates H.J."/>
            <person name="Dunwell J.M."/>
            <person name="Nellist C.F."/>
            <person name="Harrison R.J."/>
        </authorList>
    </citation>
    <scope>NUCLEOTIDE SEQUENCE [LARGE SCALE GENOMIC DNA]</scope>
    <source>
        <strain evidence="1 2">SCRP245</strain>
    </source>
</reference>
<dbReference type="Proteomes" id="UP000460718">
    <property type="component" value="Unassembled WGS sequence"/>
</dbReference>
<dbReference type="EMBL" id="QXFW01000319">
    <property type="protein sequence ID" value="KAE9016242.1"/>
    <property type="molecule type" value="Genomic_DNA"/>
</dbReference>
<dbReference type="InterPro" id="IPR019410">
    <property type="entry name" value="Methyltransf_16"/>
</dbReference>
<dbReference type="SUPFAM" id="SSF53335">
    <property type="entry name" value="S-adenosyl-L-methionine-dependent methyltransferases"/>
    <property type="match status" value="1"/>
</dbReference>
<dbReference type="PANTHER" id="PTHR14614:SF109">
    <property type="entry name" value="RIBOSOMAL LYSINE N-METHYLTRANSFERASE 5"/>
    <property type="match status" value="1"/>
</dbReference>
<dbReference type="PANTHER" id="PTHR14614">
    <property type="entry name" value="HEPATOCELLULAR CARCINOMA-ASSOCIATED ANTIGEN"/>
    <property type="match status" value="1"/>
</dbReference>
<gene>
    <name evidence="1" type="ORF">PF011_g7239</name>
</gene>
<dbReference type="InterPro" id="IPR029063">
    <property type="entry name" value="SAM-dependent_MTases_sf"/>
</dbReference>
<name>A0A6A3L9T0_9STRA</name>
<evidence type="ECO:0000313" key="2">
    <source>
        <dbReference type="Proteomes" id="UP000460718"/>
    </source>
</evidence>
<evidence type="ECO:0008006" key="3">
    <source>
        <dbReference type="Google" id="ProtNLM"/>
    </source>
</evidence>
<dbReference type="Gene3D" id="3.40.50.150">
    <property type="entry name" value="Vaccinia Virus protein VP39"/>
    <property type="match status" value="1"/>
</dbReference>
<organism evidence="1 2">
    <name type="scientific">Phytophthora fragariae</name>
    <dbReference type="NCBI Taxonomy" id="53985"/>
    <lineage>
        <taxon>Eukaryota</taxon>
        <taxon>Sar</taxon>
        <taxon>Stramenopiles</taxon>
        <taxon>Oomycota</taxon>
        <taxon>Peronosporomycetes</taxon>
        <taxon>Peronosporales</taxon>
        <taxon>Peronosporaceae</taxon>
        <taxon>Phytophthora</taxon>
    </lineage>
</organism>
<protein>
    <recommendedName>
        <fullName evidence="3">FAM86 N-terminal domain-containing protein</fullName>
    </recommendedName>
</protein>
<accession>A0A6A3L9T0</accession>
<dbReference type="Pfam" id="PF10294">
    <property type="entry name" value="Methyltransf_16"/>
    <property type="match status" value="1"/>
</dbReference>